<accession>A0A4Q7N920</accession>
<dbReference type="NCBIfam" id="NF003768">
    <property type="entry name" value="PRK05365.1"/>
    <property type="match status" value="1"/>
</dbReference>
<gene>
    <name evidence="7" type="ORF">EV675_5271</name>
</gene>
<proteinExistence type="inferred from homology"/>
<dbReference type="InterPro" id="IPR000415">
    <property type="entry name" value="Nitroreductase-like"/>
</dbReference>
<dbReference type="RefSeq" id="WP_130361466.1">
    <property type="nucleotide sequence ID" value="NZ_SGXC01000003.1"/>
</dbReference>
<comment type="similarity">
    <text evidence="5">Belongs to the nitroreductase family. HadB/RutE subfamily.</text>
</comment>
<dbReference type="Proteomes" id="UP000292445">
    <property type="component" value="Unassembled WGS sequence"/>
</dbReference>
<dbReference type="Pfam" id="PF00881">
    <property type="entry name" value="Nitroreductase"/>
    <property type="match status" value="1"/>
</dbReference>
<keyword evidence="4 5" id="KW-0560">Oxidoreductase</keyword>
<dbReference type="CDD" id="cd02148">
    <property type="entry name" value="RutE-like"/>
    <property type="match status" value="1"/>
</dbReference>
<evidence type="ECO:0000256" key="3">
    <source>
        <dbReference type="ARBA" id="ARBA00022857"/>
    </source>
</evidence>
<sequence>MAIISQEALDQLFTSARTQNGWLDKPVSDEQLKQVYDIAKMGPTSMNCQPMRVVFLRTQQAKERLVPALSPGNVDKVKAAPVTAIIATDTRFYEFMPQIWFREGAKEMFEGNAALAAATAARNGTLQGAYFIIAARAIGLDCGPMSGFDIAKVNAEFFPDGRLTANFICSLGYGDTSKLFDRQPRLSFEQVATLL</sequence>
<protein>
    <recommendedName>
        <fullName evidence="5">Putative NADH dehydrogenase/NAD(P)H nitroreductase EV675_5271</fullName>
        <ecNumber evidence="5">1.-.-.-</ecNumber>
    </recommendedName>
</protein>
<evidence type="ECO:0000313" key="8">
    <source>
        <dbReference type="Proteomes" id="UP000292445"/>
    </source>
</evidence>
<evidence type="ECO:0000256" key="2">
    <source>
        <dbReference type="ARBA" id="ARBA00022643"/>
    </source>
</evidence>
<dbReference type="PANTHER" id="PTHR43543">
    <property type="entry name" value="MALONIC SEMIALDEHYDE REDUCTASE RUTE-RELATED"/>
    <property type="match status" value="1"/>
</dbReference>
<organism evidence="7 8">
    <name type="scientific">Pigmentiphaga kullae</name>
    <dbReference type="NCBI Taxonomy" id="151784"/>
    <lineage>
        <taxon>Bacteria</taxon>
        <taxon>Pseudomonadati</taxon>
        <taxon>Pseudomonadota</taxon>
        <taxon>Betaproteobacteria</taxon>
        <taxon>Burkholderiales</taxon>
        <taxon>Alcaligenaceae</taxon>
        <taxon>Pigmentiphaga</taxon>
    </lineage>
</organism>
<comment type="caution">
    <text evidence="7">The sequence shown here is derived from an EMBL/GenBank/DDBJ whole genome shotgun (WGS) entry which is preliminary data.</text>
</comment>
<dbReference type="GO" id="GO:0016491">
    <property type="term" value="F:oxidoreductase activity"/>
    <property type="evidence" value="ECO:0007669"/>
    <property type="project" value="UniProtKB-UniRule"/>
</dbReference>
<dbReference type="InterPro" id="IPR023936">
    <property type="entry name" value="RutE-like"/>
</dbReference>
<dbReference type="EMBL" id="SGXC01000003">
    <property type="protein sequence ID" value="RZS78616.1"/>
    <property type="molecule type" value="Genomic_DNA"/>
</dbReference>
<keyword evidence="1 5" id="KW-0285">Flavoprotein</keyword>
<keyword evidence="2 5" id="KW-0288">FMN</keyword>
<evidence type="ECO:0000256" key="5">
    <source>
        <dbReference type="HAMAP-Rule" id="MF_01204"/>
    </source>
</evidence>
<comment type="cofactor">
    <cofactor evidence="5">
        <name>FMN</name>
        <dbReference type="ChEBI" id="CHEBI:58210"/>
    </cofactor>
</comment>
<keyword evidence="8" id="KW-1185">Reference proteome</keyword>
<evidence type="ECO:0000256" key="4">
    <source>
        <dbReference type="ARBA" id="ARBA00023002"/>
    </source>
</evidence>
<dbReference type="Gene3D" id="3.40.109.10">
    <property type="entry name" value="NADH Oxidase"/>
    <property type="match status" value="1"/>
</dbReference>
<keyword evidence="5" id="KW-0520">NAD</keyword>
<evidence type="ECO:0000259" key="6">
    <source>
        <dbReference type="Pfam" id="PF00881"/>
    </source>
</evidence>
<dbReference type="OrthoDB" id="9809288at2"/>
<feature type="domain" description="Nitroreductase" evidence="6">
    <location>
        <begin position="23"/>
        <end position="160"/>
    </location>
</feature>
<evidence type="ECO:0000313" key="7">
    <source>
        <dbReference type="EMBL" id="RZS78616.1"/>
    </source>
</evidence>
<evidence type="ECO:0000256" key="1">
    <source>
        <dbReference type="ARBA" id="ARBA00022630"/>
    </source>
</evidence>
<dbReference type="InterPro" id="IPR050461">
    <property type="entry name" value="Nitroreductase_HadB/RutE"/>
</dbReference>
<dbReference type="SUPFAM" id="SSF55469">
    <property type="entry name" value="FMN-dependent nitroreductase-like"/>
    <property type="match status" value="1"/>
</dbReference>
<dbReference type="EC" id="1.-.-.-" evidence="5"/>
<dbReference type="HAMAP" id="MF_01204">
    <property type="entry name" value="Oxidoreductase_RutE_HadB"/>
    <property type="match status" value="1"/>
</dbReference>
<keyword evidence="3 5" id="KW-0521">NADP</keyword>
<name>A0A4Q7N920_9BURK</name>
<reference evidence="7 8" key="1">
    <citation type="submission" date="2019-02" db="EMBL/GenBank/DDBJ databases">
        <title>Genomic Encyclopedia of Type Strains, Phase IV (KMG-IV): sequencing the most valuable type-strain genomes for metagenomic binning, comparative biology and taxonomic classification.</title>
        <authorList>
            <person name="Goeker M."/>
        </authorList>
    </citation>
    <scope>NUCLEOTIDE SEQUENCE [LARGE SCALE GENOMIC DNA]</scope>
    <source>
        <strain evidence="7 8">K24</strain>
    </source>
</reference>
<dbReference type="InterPro" id="IPR029479">
    <property type="entry name" value="Nitroreductase"/>
</dbReference>
<dbReference type="PANTHER" id="PTHR43543:SF1">
    <property type="entry name" value="MALONIC SEMIALDEHYDE REDUCTASE RUTE-RELATED"/>
    <property type="match status" value="1"/>
</dbReference>
<dbReference type="AlphaFoldDB" id="A0A4Q7N920"/>